<dbReference type="Proteomes" id="UP000593572">
    <property type="component" value="Unassembled WGS sequence"/>
</dbReference>
<protein>
    <submittedName>
        <fullName evidence="1">Uncharacterized protein</fullName>
    </submittedName>
</protein>
<gene>
    <name evidence="1" type="ORF">Golob_007842</name>
</gene>
<reference evidence="1 2" key="1">
    <citation type="journal article" date="2019" name="Genome Biol. Evol.">
        <title>Insights into the evolution of the New World diploid cottons (Gossypium, subgenus Houzingenia) based on genome sequencing.</title>
        <authorList>
            <person name="Grover C.E."/>
            <person name="Arick M.A. 2nd"/>
            <person name="Thrash A."/>
            <person name="Conover J.L."/>
            <person name="Sanders W.S."/>
            <person name="Peterson D.G."/>
            <person name="Frelichowski J.E."/>
            <person name="Scheffler J.A."/>
            <person name="Scheffler B.E."/>
            <person name="Wendel J.F."/>
        </authorList>
    </citation>
    <scope>NUCLEOTIDE SEQUENCE [LARGE SCALE GENOMIC DNA]</scope>
    <source>
        <strain evidence="1">157</strain>
        <tissue evidence="1">Leaf</tissue>
    </source>
</reference>
<sequence length="63" mass="7435">MKEQLKDTGVQYIVIIFYKTQYFMQNGPATQLGSFLSAWIHKTYFLKVSSNPCNYKDLQKYLC</sequence>
<proteinExistence type="predicted"/>
<organism evidence="1 2">
    <name type="scientific">Gossypium lobatum</name>
    <dbReference type="NCBI Taxonomy" id="34289"/>
    <lineage>
        <taxon>Eukaryota</taxon>
        <taxon>Viridiplantae</taxon>
        <taxon>Streptophyta</taxon>
        <taxon>Embryophyta</taxon>
        <taxon>Tracheophyta</taxon>
        <taxon>Spermatophyta</taxon>
        <taxon>Magnoliopsida</taxon>
        <taxon>eudicotyledons</taxon>
        <taxon>Gunneridae</taxon>
        <taxon>Pentapetalae</taxon>
        <taxon>rosids</taxon>
        <taxon>malvids</taxon>
        <taxon>Malvales</taxon>
        <taxon>Malvaceae</taxon>
        <taxon>Malvoideae</taxon>
        <taxon>Gossypium</taxon>
    </lineage>
</organism>
<evidence type="ECO:0000313" key="1">
    <source>
        <dbReference type="EMBL" id="MBA0562821.1"/>
    </source>
</evidence>
<name>A0A7J8MDN3_9ROSI</name>
<dbReference type="EMBL" id="JABEZX010000008">
    <property type="protein sequence ID" value="MBA0562821.1"/>
    <property type="molecule type" value="Genomic_DNA"/>
</dbReference>
<accession>A0A7J8MDN3</accession>
<comment type="caution">
    <text evidence="1">The sequence shown here is derived from an EMBL/GenBank/DDBJ whole genome shotgun (WGS) entry which is preliminary data.</text>
</comment>
<dbReference type="AlphaFoldDB" id="A0A7J8MDN3"/>
<evidence type="ECO:0000313" key="2">
    <source>
        <dbReference type="Proteomes" id="UP000593572"/>
    </source>
</evidence>
<keyword evidence="2" id="KW-1185">Reference proteome</keyword>